<comment type="caution">
    <text evidence="3">The sequence shown here is derived from an EMBL/GenBank/DDBJ whole genome shotgun (WGS) entry which is preliminary data.</text>
</comment>
<keyword evidence="2" id="KW-0472">Membrane</keyword>
<name>A0AAE0EX16_9CHLO</name>
<feature type="region of interest" description="Disordered" evidence="1">
    <location>
        <begin position="274"/>
        <end position="355"/>
    </location>
</feature>
<protein>
    <submittedName>
        <fullName evidence="3">Uncharacterized protein</fullName>
    </submittedName>
</protein>
<gene>
    <name evidence="3" type="ORF">CYMTET_48120</name>
</gene>
<keyword evidence="4" id="KW-1185">Reference proteome</keyword>
<feature type="compositionally biased region" description="Basic and acidic residues" evidence="1">
    <location>
        <begin position="338"/>
        <end position="349"/>
    </location>
</feature>
<evidence type="ECO:0000313" key="3">
    <source>
        <dbReference type="EMBL" id="KAK3242170.1"/>
    </source>
</evidence>
<dbReference type="Proteomes" id="UP001190700">
    <property type="component" value="Unassembled WGS sequence"/>
</dbReference>
<sequence length="419" mass="45426">MRRRGWRRTSDFLSRKGFLASPKIRCSRHLACAPSPKIKCSRHLACAPSPEDQELSPPGMRTIAEDQVLPPPGMRTIAEDQVLPPPGMRTIGKDQVLPLPGMRTIAEDQVLPPPGMRTIAEDQVLPPLGMRTIAEDQVLPPPGMRTIAEDQVLSPPGMHTIPEDQVLPPPGMCTIAEDQVLSPPGMRTIGEDQVLSPPGMRTIAEDKVKVISIVAGSIHVDFVLVPSRSGGNSIPEPEAVMDRLADRQVFPWLELLKAETVLYTSYADLQSAFDKDYEGTPPTEDYGSPPDDGKGTYFDYGEDVLSPPPPYSKPPYPKPPSPTPNPPQMQPSPVPEKWNSDSDSDKAPGADDNSDGAMVPLQTLLTGAVAAVAIMGLAIGCGFGLYRLKTKWELAQYQVFDGLDDDIDSQLAEDSIAML</sequence>
<accession>A0AAE0EX16</accession>
<reference evidence="3 4" key="1">
    <citation type="journal article" date="2015" name="Genome Biol. Evol.">
        <title>Comparative Genomics of a Bacterivorous Green Alga Reveals Evolutionary Causalities and Consequences of Phago-Mixotrophic Mode of Nutrition.</title>
        <authorList>
            <person name="Burns J.A."/>
            <person name="Paasch A."/>
            <person name="Narechania A."/>
            <person name="Kim E."/>
        </authorList>
    </citation>
    <scope>NUCLEOTIDE SEQUENCE [LARGE SCALE GENOMIC DNA]</scope>
    <source>
        <strain evidence="3 4">PLY_AMNH</strain>
    </source>
</reference>
<dbReference type="AlphaFoldDB" id="A0AAE0EX16"/>
<organism evidence="3 4">
    <name type="scientific">Cymbomonas tetramitiformis</name>
    <dbReference type="NCBI Taxonomy" id="36881"/>
    <lineage>
        <taxon>Eukaryota</taxon>
        <taxon>Viridiplantae</taxon>
        <taxon>Chlorophyta</taxon>
        <taxon>Pyramimonadophyceae</taxon>
        <taxon>Pyramimonadales</taxon>
        <taxon>Pyramimonadaceae</taxon>
        <taxon>Cymbomonas</taxon>
    </lineage>
</organism>
<evidence type="ECO:0000313" key="4">
    <source>
        <dbReference type="Proteomes" id="UP001190700"/>
    </source>
</evidence>
<keyword evidence="2" id="KW-0812">Transmembrane</keyword>
<keyword evidence="2" id="KW-1133">Transmembrane helix</keyword>
<dbReference type="EMBL" id="LGRX02033223">
    <property type="protein sequence ID" value="KAK3242170.1"/>
    <property type="molecule type" value="Genomic_DNA"/>
</dbReference>
<proteinExistence type="predicted"/>
<feature type="transmembrane region" description="Helical" evidence="2">
    <location>
        <begin position="364"/>
        <end position="386"/>
    </location>
</feature>
<evidence type="ECO:0000256" key="2">
    <source>
        <dbReference type="SAM" id="Phobius"/>
    </source>
</evidence>
<feature type="compositionally biased region" description="Pro residues" evidence="1">
    <location>
        <begin position="306"/>
        <end position="334"/>
    </location>
</feature>
<evidence type="ECO:0000256" key="1">
    <source>
        <dbReference type="SAM" id="MobiDB-lite"/>
    </source>
</evidence>